<organism evidence="4 5">
    <name type="scientific">Furfurilactobacillus siliginis</name>
    <dbReference type="NCBI Taxonomy" id="348151"/>
    <lineage>
        <taxon>Bacteria</taxon>
        <taxon>Bacillati</taxon>
        <taxon>Bacillota</taxon>
        <taxon>Bacilli</taxon>
        <taxon>Lactobacillales</taxon>
        <taxon>Lactobacillaceae</taxon>
        <taxon>Furfurilactobacillus</taxon>
    </lineage>
</organism>
<feature type="domain" description="HTH tetR-type" evidence="3">
    <location>
        <begin position="10"/>
        <end position="70"/>
    </location>
</feature>
<evidence type="ECO:0000313" key="5">
    <source>
        <dbReference type="Proteomes" id="UP000321429"/>
    </source>
</evidence>
<evidence type="ECO:0000313" key="4">
    <source>
        <dbReference type="EMBL" id="GEK28625.1"/>
    </source>
</evidence>
<dbReference type="RefSeq" id="WP_057808568.1">
    <property type="nucleotide sequence ID" value="NZ_BJUD01000013.1"/>
</dbReference>
<evidence type="ECO:0000256" key="1">
    <source>
        <dbReference type="ARBA" id="ARBA00023125"/>
    </source>
</evidence>
<dbReference type="GO" id="GO:0003677">
    <property type="term" value="F:DNA binding"/>
    <property type="evidence" value="ECO:0007669"/>
    <property type="project" value="UniProtKB-UniRule"/>
</dbReference>
<dbReference type="InterPro" id="IPR050624">
    <property type="entry name" value="HTH-type_Tx_Regulator"/>
</dbReference>
<protein>
    <recommendedName>
        <fullName evidence="3">HTH tetR-type domain-containing protein</fullName>
    </recommendedName>
</protein>
<gene>
    <name evidence="4" type="ORF">LSI01_09360</name>
</gene>
<feature type="DNA-binding region" description="H-T-H motif" evidence="2">
    <location>
        <begin position="33"/>
        <end position="52"/>
    </location>
</feature>
<dbReference type="Gene3D" id="1.10.357.10">
    <property type="entry name" value="Tetracycline Repressor, domain 2"/>
    <property type="match status" value="1"/>
</dbReference>
<name>A0A510VUH9_9LACO</name>
<proteinExistence type="predicted"/>
<dbReference type="InterPro" id="IPR009057">
    <property type="entry name" value="Homeodomain-like_sf"/>
</dbReference>
<dbReference type="SUPFAM" id="SSF46689">
    <property type="entry name" value="Homeodomain-like"/>
    <property type="match status" value="1"/>
</dbReference>
<sequence>MTDKVDRRAMRTKRNITDAFTQLLAEKDFDKITVAEIAERADINRRTFYLHYEDIYALLDELENTLVTEFKAELEQKQPTSLHAFLSDLVDFQWRSRQLVTALLANSASQFLAKIMQIAIDDDFAHSEYTTAIERQYCWNYIEHGLRGVLLDWLKTNSLPQEKIVNFITNTVQSSLRTAL</sequence>
<dbReference type="AlphaFoldDB" id="A0A510VUH9"/>
<keyword evidence="1 2" id="KW-0238">DNA-binding</keyword>
<evidence type="ECO:0000256" key="2">
    <source>
        <dbReference type="PROSITE-ProRule" id="PRU00335"/>
    </source>
</evidence>
<dbReference type="PROSITE" id="PS50977">
    <property type="entry name" value="HTH_TETR_2"/>
    <property type="match status" value="1"/>
</dbReference>
<accession>A0A510VUH9</accession>
<reference evidence="4 5" key="1">
    <citation type="submission" date="2019-07" db="EMBL/GenBank/DDBJ databases">
        <title>Whole genome shotgun sequence of Lactobacillus siliginis NBRC 101315.</title>
        <authorList>
            <person name="Hosoyama A."/>
            <person name="Uohara A."/>
            <person name="Ohji S."/>
            <person name="Ichikawa N."/>
        </authorList>
    </citation>
    <scope>NUCLEOTIDE SEQUENCE [LARGE SCALE GENOMIC DNA]</scope>
    <source>
        <strain evidence="4 5">NBRC 101315</strain>
    </source>
</reference>
<dbReference type="Pfam" id="PF00440">
    <property type="entry name" value="TetR_N"/>
    <property type="match status" value="1"/>
</dbReference>
<dbReference type="EMBL" id="BJUD01000013">
    <property type="protein sequence ID" value="GEK28625.1"/>
    <property type="molecule type" value="Genomic_DNA"/>
</dbReference>
<dbReference type="OrthoDB" id="9810250at2"/>
<dbReference type="Proteomes" id="UP000321429">
    <property type="component" value="Unassembled WGS sequence"/>
</dbReference>
<dbReference type="PANTHER" id="PTHR43479:SF7">
    <property type="entry name" value="TETR-FAMILY TRANSCRIPTIONAL REGULATOR"/>
    <property type="match status" value="1"/>
</dbReference>
<dbReference type="InterPro" id="IPR001647">
    <property type="entry name" value="HTH_TetR"/>
</dbReference>
<evidence type="ECO:0000259" key="3">
    <source>
        <dbReference type="PROSITE" id="PS50977"/>
    </source>
</evidence>
<comment type="caution">
    <text evidence="4">The sequence shown here is derived from an EMBL/GenBank/DDBJ whole genome shotgun (WGS) entry which is preliminary data.</text>
</comment>
<dbReference type="PANTHER" id="PTHR43479">
    <property type="entry name" value="ACREF/ENVCD OPERON REPRESSOR-RELATED"/>
    <property type="match status" value="1"/>
</dbReference>